<dbReference type="AlphaFoldDB" id="A0A1G7A239"/>
<name>A0A1G7A239_9GAMM</name>
<evidence type="ECO:0000313" key="3">
    <source>
        <dbReference type="Proteomes" id="UP000199603"/>
    </source>
</evidence>
<dbReference type="Pfam" id="PF01494">
    <property type="entry name" value="FAD_binding_3"/>
    <property type="match status" value="1"/>
</dbReference>
<dbReference type="EMBL" id="FNAG01000018">
    <property type="protein sequence ID" value="SDE08964.1"/>
    <property type="molecule type" value="Genomic_DNA"/>
</dbReference>
<dbReference type="InterPro" id="IPR050816">
    <property type="entry name" value="Flavin-dep_Halogenase_NPB"/>
</dbReference>
<reference evidence="2 3" key="1">
    <citation type="submission" date="2016-10" db="EMBL/GenBank/DDBJ databases">
        <authorList>
            <person name="de Groot N.N."/>
        </authorList>
    </citation>
    <scope>NUCLEOTIDE SEQUENCE [LARGE SCALE GENOMIC DNA]</scope>
    <source>
        <strain evidence="2 3">DSM 16957</strain>
    </source>
</reference>
<dbReference type="PRINTS" id="PR00420">
    <property type="entry name" value="RNGMNOXGNASE"/>
</dbReference>
<feature type="domain" description="FAD-binding" evidence="1">
    <location>
        <begin position="10"/>
        <end position="210"/>
    </location>
</feature>
<organism evidence="2 3">
    <name type="scientific">Aquimonas voraii</name>
    <dbReference type="NCBI Taxonomy" id="265719"/>
    <lineage>
        <taxon>Bacteria</taxon>
        <taxon>Pseudomonadati</taxon>
        <taxon>Pseudomonadota</taxon>
        <taxon>Gammaproteobacteria</taxon>
        <taxon>Lysobacterales</taxon>
        <taxon>Lysobacteraceae</taxon>
        <taxon>Aquimonas</taxon>
    </lineage>
</organism>
<protein>
    <submittedName>
        <fullName evidence="2">Dehydrogenase (Flavoprotein)</fullName>
    </submittedName>
</protein>
<dbReference type="PANTHER" id="PTHR43747:SF1">
    <property type="entry name" value="SLR1998 PROTEIN"/>
    <property type="match status" value="1"/>
</dbReference>
<accession>A0A1G7A239</accession>
<gene>
    <name evidence="2" type="ORF">SAMN04488509_11814</name>
</gene>
<dbReference type="InterPro" id="IPR002938">
    <property type="entry name" value="FAD-bd"/>
</dbReference>
<dbReference type="OrthoDB" id="103324at2"/>
<dbReference type="InterPro" id="IPR036188">
    <property type="entry name" value="FAD/NAD-bd_sf"/>
</dbReference>
<proteinExistence type="predicted"/>
<dbReference type="SUPFAM" id="SSF51905">
    <property type="entry name" value="FAD/NAD(P)-binding domain"/>
    <property type="match status" value="1"/>
</dbReference>
<keyword evidence="3" id="KW-1185">Reference proteome</keyword>
<dbReference type="GO" id="GO:0071949">
    <property type="term" value="F:FAD binding"/>
    <property type="evidence" value="ECO:0007669"/>
    <property type="project" value="InterPro"/>
</dbReference>
<dbReference type="Gene3D" id="3.50.50.60">
    <property type="entry name" value="FAD/NAD(P)-binding domain"/>
    <property type="match status" value="1"/>
</dbReference>
<sequence>MNTAIAENPVDVLILGGGLAGLTLALQLKRRDADTRIRVIERRAHPVPEAAFKIGESTVEIAANYFGDVLGLREHLDQEHIVKFGFRFFFSEGHSAPDRCAELGASQSLPTGAWQIDRGRFENFLAERAQSLGIEFIDGAVVKQIELSEDDSAHRIEWERGGERSQAEARWVVDASGRAGLIKRKLGLAEDNGHKANAVWFRLKGRIDPHEWSGCSDWLSRCTPPERWRSTNHLVGPGYWVWLIPLSSGSHSVGIVCDAETHPLETMNSFEKAMDWLAQHQPRVHQAIEPMRDELQDFAFFRNFSYGCKQVFSANRWALTGEAGVFLDPFYSPGSDFIAISNTYISRLIEKDRAGEAWQPYAGVYEQLYFSFYESTMAMYRGQYGLFGDAQLMPLKVLWDYSYYWGVLAALFFGRRIDDLTTLSRLKPELAEAKALNFALQDLFQRWCAANARPHAAVDSSAFLDQARLGWFAELNRALRDDLDDAAFKARMRSNLVCLRRLARELMELARETHPTLDVSALEALLATAPVADSGEPLLTAEWKGAA</sequence>
<evidence type="ECO:0000259" key="1">
    <source>
        <dbReference type="Pfam" id="PF01494"/>
    </source>
</evidence>
<dbReference type="RefSeq" id="WP_091245712.1">
    <property type="nucleotide sequence ID" value="NZ_FNAG01000018.1"/>
</dbReference>
<dbReference type="STRING" id="265719.SAMN04488509_11814"/>
<dbReference type="Proteomes" id="UP000199603">
    <property type="component" value="Unassembled WGS sequence"/>
</dbReference>
<evidence type="ECO:0000313" key="2">
    <source>
        <dbReference type="EMBL" id="SDE08964.1"/>
    </source>
</evidence>
<dbReference type="PANTHER" id="PTHR43747">
    <property type="entry name" value="FAD-BINDING PROTEIN"/>
    <property type="match status" value="1"/>
</dbReference>